<dbReference type="Proteomes" id="UP001367508">
    <property type="component" value="Unassembled WGS sequence"/>
</dbReference>
<accession>A0AAN9R7R2</accession>
<dbReference type="InterPro" id="IPR052842">
    <property type="entry name" value="ER_Co-chaperone"/>
</dbReference>
<evidence type="ECO:0000313" key="2">
    <source>
        <dbReference type="Proteomes" id="UP001367508"/>
    </source>
</evidence>
<keyword evidence="2" id="KW-1185">Reference proteome</keyword>
<proteinExistence type="predicted"/>
<sequence>MERLGVDTLLAIVGLLPKGEKCIMKTEIFAKDLKSTILDLSSVLDNSKKVGKKEGSGQARKVQTDSEKGRIQLLSWSNFEVLYGEKTLVYIIGAFRYSKAQEKLESILSLVSQKSLSRRPNHRASSSRDRISYALLDAAKHQSFQRHTDLESAPLVD</sequence>
<dbReference type="EMBL" id="JAYMYQ010000001">
    <property type="protein sequence ID" value="KAK7360964.1"/>
    <property type="molecule type" value="Genomic_DNA"/>
</dbReference>
<evidence type="ECO:0000313" key="1">
    <source>
        <dbReference type="EMBL" id="KAK7360964.1"/>
    </source>
</evidence>
<comment type="caution">
    <text evidence="1">The sequence shown here is derived from an EMBL/GenBank/DDBJ whole genome shotgun (WGS) entry which is preliminary data.</text>
</comment>
<protein>
    <submittedName>
        <fullName evidence="1">Uncharacterized protein</fullName>
    </submittedName>
</protein>
<dbReference type="PANTHER" id="PTHR45184:SF1">
    <property type="entry name" value="DNAJ PROTEIN ERDJ3A"/>
    <property type="match status" value="1"/>
</dbReference>
<dbReference type="AlphaFoldDB" id="A0AAN9R7R2"/>
<dbReference type="PANTHER" id="PTHR45184">
    <property type="entry name" value="DNAJ PROTEIN ERDJ3A"/>
    <property type="match status" value="1"/>
</dbReference>
<organism evidence="1 2">
    <name type="scientific">Canavalia gladiata</name>
    <name type="common">Sword bean</name>
    <name type="synonym">Dolichos gladiatus</name>
    <dbReference type="NCBI Taxonomy" id="3824"/>
    <lineage>
        <taxon>Eukaryota</taxon>
        <taxon>Viridiplantae</taxon>
        <taxon>Streptophyta</taxon>
        <taxon>Embryophyta</taxon>
        <taxon>Tracheophyta</taxon>
        <taxon>Spermatophyta</taxon>
        <taxon>Magnoliopsida</taxon>
        <taxon>eudicotyledons</taxon>
        <taxon>Gunneridae</taxon>
        <taxon>Pentapetalae</taxon>
        <taxon>rosids</taxon>
        <taxon>fabids</taxon>
        <taxon>Fabales</taxon>
        <taxon>Fabaceae</taxon>
        <taxon>Papilionoideae</taxon>
        <taxon>50 kb inversion clade</taxon>
        <taxon>NPAAA clade</taxon>
        <taxon>indigoferoid/millettioid clade</taxon>
        <taxon>Phaseoleae</taxon>
        <taxon>Canavalia</taxon>
    </lineage>
</organism>
<reference evidence="1 2" key="1">
    <citation type="submission" date="2024-01" db="EMBL/GenBank/DDBJ databases">
        <title>The genomes of 5 underutilized Papilionoideae crops provide insights into root nodulation and disease resistanc.</title>
        <authorList>
            <person name="Jiang F."/>
        </authorList>
    </citation>
    <scope>NUCLEOTIDE SEQUENCE [LARGE SCALE GENOMIC DNA]</scope>
    <source>
        <strain evidence="1">LVBAO_FW01</strain>
        <tissue evidence="1">Leaves</tissue>
    </source>
</reference>
<name>A0AAN9R7R2_CANGL</name>
<gene>
    <name evidence="1" type="ORF">VNO77_02985</name>
</gene>